<evidence type="ECO:0000313" key="5">
    <source>
        <dbReference type="Proteomes" id="UP000580250"/>
    </source>
</evidence>
<dbReference type="GO" id="GO:0140662">
    <property type="term" value="F:ATP-dependent protein folding chaperone"/>
    <property type="evidence" value="ECO:0007669"/>
    <property type="project" value="InterPro"/>
</dbReference>
<comment type="caution">
    <text evidence="4">The sequence shown here is derived from an EMBL/GenBank/DDBJ whole genome shotgun (WGS) entry which is preliminary data.</text>
</comment>
<accession>A0A6V7UW58</accession>
<organism evidence="4 5">
    <name type="scientific">Meloidogyne enterolobii</name>
    <name type="common">Root-knot nematode worm</name>
    <name type="synonym">Meloidogyne mayaguensis</name>
    <dbReference type="NCBI Taxonomy" id="390850"/>
    <lineage>
        <taxon>Eukaryota</taxon>
        <taxon>Metazoa</taxon>
        <taxon>Ecdysozoa</taxon>
        <taxon>Nematoda</taxon>
        <taxon>Chromadorea</taxon>
        <taxon>Rhabditida</taxon>
        <taxon>Tylenchina</taxon>
        <taxon>Tylenchomorpha</taxon>
        <taxon>Tylenchoidea</taxon>
        <taxon>Meloidogynidae</taxon>
        <taxon>Meloidogyninae</taxon>
        <taxon>Meloidogyne</taxon>
    </lineage>
</organism>
<evidence type="ECO:0000313" key="4">
    <source>
        <dbReference type="EMBL" id="CAD2166840.1"/>
    </source>
</evidence>
<proteinExistence type="inferred from homology"/>
<protein>
    <submittedName>
        <fullName evidence="4">Uncharacterized protein</fullName>
    </submittedName>
</protein>
<dbReference type="PANTHER" id="PTHR19375">
    <property type="entry name" value="HEAT SHOCK PROTEIN 70KDA"/>
    <property type="match status" value="1"/>
</dbReference>
<keyword evidence="2" id="KW-0547">Nucleotide-binding</keyword>
<dbReference type="SUPFAM" id="SSF53067">
    <property type="entry name" value="Actin-like ATPase domain"/>
    <property type="match status" value="1"/>
</dbReference>
<dbReference type="EMBL" id="CAJEWN010000121">
    <property type="protein sequence ID" value="CAD2166840.1"/>
    <property type="molecule type" value="Genomic_DNA"/>
</dbReference>
<evidence type="ECO:0000256" key="2">
    <source>
        <dbReference type="ARBA" id="ARBA00022741"/>
    </source>
</evidence>
<name>A0A6V7UW58_MELEN</name>
<dbReference type="FunFam" id="2.60.34.10:FF:000012">
    <property type="entry name" value="Heat shock 70 kDa protein"/>
    <property type="match status" value="1"/>
</dbReference>
<dbReference type="InterPro" id="IPR013126">
    <property type="entry name" value="Hsp_70_fam"/>
</dbReference>
<dbReference type="SUPFAM" id="SSF100920">
    <property type="entry name" value="Heat shock protein 70kD (HSP70), peptide-binding domain"/>
    <property type="match status" value="1"/>
</dbReference>
<dbReference type="InterPro" id="IPR029047">
    <property type="entry name" value="HSP70_peptide-bd_sf"/>
</dbReference>
<dbReference type="GO" id="GO:0005524">
    <property type="term" value="F:ATP binding"/>
    <property type="evidence" value="ECO:0007669"/>
    <property type="project" value="UniProtKB-KW"/>
</dbReference>
<dbReference type="OrthoDB" id="2401965at2759"/>
<dbReference type="InterPro" id="IPR043129">
    <property type="entry name" value="ATPase_NBD"/>
</dbReference>
<dbReference type="Pfam" id="PF00012">
    <property type="entry name" value="HSP70"/>
    <property type="match status" value="1"/>
</dbReference>
<dbReference type="Proteomes" id="UP000580250">
    <property type="component" value="Unassembled WGS sequence"/>
</dbReference>
<evidence type="ECO:0000256" key="3">
    <source>
        <dbReference type="ARBA" id="ARBA00022840"/>
    </source>
</evidence>
<sequence length="244" mass="26846">MTRVPAVQKIAQDIFKLVPDKSVNPDEAVAIGAAVKGAVLTGSNKDVLLLDVNPLSLGIETMGGINTIMIPRNTTIPVSKPQIFSTASNNQDTVTIKVIEGESTTANSPTNRVLDVFNLTGIRPAPRGRPQIEVTFSIDANGILSVTAKDKDTGKEQKVVITSRVKDEKEIQRMIQEAKEREAEDAKIKENTELAVEADNFCYSVKKDLDELKKNNLENEPQYLELEGIFNELKNVVDEKIMKL</sequence>
<reference evidence="4 5" key="1">
    <citation type="submission" date="2020-08" db="EMBL/GenBank/DDBJ databases">
        <authorList>
            <person name="Koutsovoulos G."/>
            <person name="Danchin GJ E."/>
        </authorList>
    </citation>
    <scope>NUCLEOTIDE SEQUENCE [LARGE SCALE GENOMIC DNA]</scope>
</reference>
<keyword evidence="3" id="KW-0067">ATP-binding</keyword>
<dbReference type="Gene3D" id="3.30.420.40">
    <property type="match status" value="2"/>
</dbReference>
<dbReference type="Gene3D" id="2.60.34.10">
    <property type="entry name" value="Substrate Binding Domain Of DNAk, Chain A, domain 1"/>
    <property type="match status" value="1"/>
</dbReference>
<gene>
    <name evidence="4" type="ORF">MENT_LOCUS18145</name>
</gene>
<dbReference type="PRINTS" id="PR00301">
    <property type="entry name" value="HEATSHOCK70"/>
</dbReference>
<dbReference type="AlphaFoldDB" id="A0A6V7UW58"/>
<comment type="similarity">
    <text evidence="1">Belongs to the heat shock protein 70 family.</text>
</comment>
<evidence type="ECO:0000256" key="1">
    <source>
        <dbReference type="ARBA" id="ARBA00007381"/>
    </source>
</evidence>